<feature type="region of interest" description="Disordered" evidence="1">
    <location>
        <begin position="503"/>
        <end position="551"/>
    </location>
</feature>
<organism evidence="2 3">
    <name type="scientific">Prorocentrum cordatum</name>
    <dbReference type="NCBI Taxonomy" id="2364126"/>
    <lineage>
        <taxon>Eukaryota</taxon>
        <taxon>Sar</taxon>
        <taxon>Alveolata</taxon>
        <taxon>Dinophyceae</taxon>
        <taxon>Prorocentrales</taxon>
        <taxon>Prorocentraceae</taxon>
        <taxon>Prorocentrum</taxon>
    </lineage>
</organism>
<evidence type="ECO:0000313" key="3">
    <source>
        <dbReference type="Proteomes" id="UP001189429"/>
    </source>
</evidence>
<sequence length="584" mass="60457">MLARGDSAGGTGTRQLHPDLARGTMSGFLDQGMAGFGGPCAGMMAGHPAINSAGMMVGQLAINGAGMMVGQPAINGAGMMAGPPAINGAGMIAGQHDISGTGMMVGQPAINGAGMTAGHPPISGAGMMQLAMNGVGITAGHHAINGAGIMAGHRAIDGASMLAGPRGQGVAGLDGHGSGGFVEGHRVDVCAAQQGEAPAAGQPPGTVPEKLVPFVLGIVLTEESQLTSNGFPHDAPAITYDKNMNETFNIANAILPQLVDNLLADVVLNHDQDWQNYPEVGRAVVTAGGEENGFCVGICAPRGRWAVGLGGGWKTREASAKLALCVVLAQEHPNYERICQRFPEFGKLCRGECSPSAIPASKRAPEPVATPTFGAAPVTRWVTLAEPSTVTAEGYPPEAPAVMHSKEFGALFNASHAMLTELVGNVAGHVKLTHDPDWTLFPEIARAAKAAGCEETCICIATCPDHSVWAVGLGAGWRTREAAAKVALCVALTRSAPLALATLPPATRSSGPSVPRWACTSAPPPRPRRPQRGRRPRGGRGTRRGPDRGARPRLLADLGLRRPALQFFPTILWCWVLVLKRRRP</sequence>
<keyword evidence="3" id="KW-1185">Reference proteome</keyword>
<feature type="compositionally biased region" description="Basic residues" evidence="1">
    <location>
        <begin position="526"/>
        <end position="543"/>
    </location>
</feature>
<gene>
    <name evidence="2" type="ORF">PCOR1329_LOCUS32048</name>
</gene>
<evidence type="ECO:0000313" key="2">
    <source>
        <dbReference type="EMBL" id="CAK0834686.1"/>
    </source>
</evidence>
<evidence type="ECO:0000256" key="1">
    <source>
        <dbReference type="SAM" id="MobiDB-lite"/>
    </source>
</evidence>
<feature type="non-terminal residue" evidence="2">
    <location>
        <position position="584"/>
    </location>
</feature>
<dbReference type="Proteomes" id="UP001189429">
    <property type="component" value="Unassembled WGS sequence"/>
</dbReference>
<reference evidence="2" key="1">
    <citation type="submission" date="2023-10" db="EMBL/GenBank/DDBJ databases">
        <authorList>
            <person name="Chen Y."/>
            <person name="Shah S."/>
            <person name="Dougan E. K."/>
            <person name="Thang M."/>
            <person name="Chan C."/>
        </authorList>
    </citation>
    <scope>NUCLEOTIDE SEQUENCE [LARGE SCALE GENOMIC DNA]</scope>
</reference>
<protein>
    <submittedName>
        <fullName evidence="2">Uncharacterized protein</fullName>
    </submittedName>
</protein>
<feature type="region of interest" description="Disordered" evidence="1">
    <location>
        <begin position="1"/>
        <end position="23"/>
    </location>
</feature>
<accession>A0ABN9SS06</accession>
<dbReference type="EMBL" id="CAUYUJ010012844">
    <property type="protein sequence ID" value="CAK0834686.1"/>
    <property type="molecule type" value="Genomic_DNA"/>
</dbReference>
<comment type="caution">
    <text evidence="2">The sequence shown here is derived from an EMBL/GenBank/DDBJ whole genome shotgun (WGS) entry which is preliminary data.</text>
</comment>
<proteinExistence type="predicted"/>
<name>A0ABN9SS06_9DINO</name>